<keyword evidence="6" id="KW-0269">Exonuclease</keyword>
<evidence type="ECO:0000256" key="3">
    <source>
        <dbReference type="ARBA" id="ARBA00022763"/>
    </source>
</evidence>
<dbReference type="GO" id="GO:0004386">
    <property type="term" value="F:helicase activity"/>
    <property type="evidence" value="ECO:0007669"/>
    <property type="project" value="UniProtKB-KW"/>
</dbReference>
<feature type="domain" description="PD-(D/E)XK endonuclease-like" evidence="10">
    <location>
        <begin position="88"/>
        <end position="330"/>
    </location>
</feature>
<keyword evidence="8" id="KW-0238">DNA-binding</keyword>
<dbReference type="Gene3D" id="3.90.320.10">
    <property type="match status" value="1"/>
</dbReference>
<dbReference type="GO" id="GO:0004527">
    <property type="term" value="F:exonuclease activity"/>
    <property type="evidence" value="ECO:0007669"/>
    <property type="project" value="UniProtKB-KW"/>
</dbReference>
<keyword evidence="1" id="KW-0540">Nuclease</keyword>
<keyword evidence="5" id="KW-0347">Helicase</keyword>
<evidence type="ECO:0000256" key="5">
    <source>
        <dbReference type="ARBA" id="ARBA00022806"/>
    </source>
</evidence>
<dbReference type="SUPFAM" id="SSF52980">
    <property type="entry name" value="Restriction endonuclease-like"/>
    <property type="match status" value="1"/>
</dbReference>
<dbReference type="GO" id="GO:0005524">
    <property type="term" value="F:ATP binding"/>
    <property type="evidence" value="ECO:0007669"/>
    <property type="project" value="UniProtKB-KW"/>
</dbReference>
<dbReference type="InterPro" id="IPR011335">
    <property type="entry name" value="Restrct_endonuc-II-like"/>
</dbReference>
<dbReference type="SUPFAM" id="SSF52540">
    <property type="entry name" value="P-loop containing nucleoside triphosphate hydrolases"/>
    <property type="match status" value="1"/>
</dbReference>
<name>A0A0G1MPM7_9BACT</name>
<dbReference type="Pfam" id="PF12705">
    <property type="entry name" value="PDDEXK_1"/>
    <property type="match status" value="1"/>
</dbReference>
<dbReference type="InterPro" id="IPR011604">
    <property type="entry name" value="PDDEXK-like_dom_sf"/>
</dbReference>
<dbReference type="InterPro" id="IPR027417">
    <property type="entry name" value="P-loop_NTPase"/>
</dbReference>
<feature type="domain" description="UvrD-like helicase C-terminal" evidence="11">
    <location>
        <begin position="3"/>
        <end position="26"/>
    </location>
</feature>
<gene>
    <name evidence="12" type="ORF">UX13_C0020G0001</name>
</gene>
<dbReference type="Pfam" id="PF13361">
    <property type="entry name" value="UvrD_C"/>
    <property type="match status" value="1"/>
</dbReference>
<dbReference type="InterPro" id="IPR038726">
    <property type="entry name" value="PDDEXK_AddAB-type"/>
</dbReference>
<dbReference type="GO" id="GO:0006281">
    <property type="term" value="P:DNA repair"/>
    <property type="evidence" value="ECO:0007669"/>
    <property type="project" value="UniProtKB-KW"/>
</dbReference>
<evidence type="ECO:0000313" key="13">
    <source>
        <dbReference type="Proteomes" id="UP000034329"/>
    </source>
</evidence>
<dbReference type="AlphaFoldDB" id="A0A0G1MPM7"/>
<accession>A0A0G1MPM7</accession>
<keyword evidence="7" id="KW-0067">ATP-binding</keyword>
<proteinExistence type="predicted"/>
<evidence type="ECO:0000256" key="1">
    <source>
        <dbReference type="ARBA" id="ARBA00022722"/>
    </source>
</evidence>
<evidence type="ECO:0000259" key="11">
    <source>
        <dbReference type="Pfam" id="PF13361"/>
    </source>
</evidence>
<keyword evidence="2" id="KW-0547">Nucleotide-binding</keyword>
<reference evidence="12 13" key="1">
    <citation type="journal article" date="2015" name="Nature">
        <title>rRNA introns, odd ribosomes, and small enigmatic genomes across a large radiation of phyla.</title>
        <authorList>
            <person name="Brown C.T."/>
            <person name="Hug L.A."/>
            <person name="Thomas B.C."/>
            <person name="Sharon I."/>
            <person name="Castelle C.J."/>
            <person name="Singh A."/>
            <person name="Wilkins M.J."/>
            <person name="Williams K.H."/>
            <person name="Banfield J.F."/>
        </authorList>
    </citation>
    <scope>NUCLEOTIDE SEQUENCE [LARGE SCALE GENOMIC DNA]</scope>
</reference>
<keyword evidence="4" id="KW-0378">Hydrolase</keyword>
<comment type="caution">
    <text evidence="12">The sequence shown here is derived from an EMBL/GenBank/DDBJ whole genome shotgun (WGS) entry which is preliminary data.</text>
</comment>
<feature type="non-terminal residue" evidence="12">
    <location>
        <position position="1"/>
    </location>
</feature>
<dbReference type="Proteomes" id="UP000034329">
    <property type="component" value="Unassembled WGS sequence"/>
</dbReference>
<organism evidence="12 13">
    <name type="scientific">Candidatus Woesebacteria bacterium GW2011_GWB1_45_5</name>
    <dbReference type="NCBI Taxonomy" id="1618581"/>
    <lineage>
        <taxon>Bacteria</taxon>
        <taxon>Candidatus Woeseibacteriota</taxon>
    </lineage>
</organism>
<evidence type="ECO:0008006" key="14">
    <source>
        <dbReference type="Google" id="ProtNLM"/>
    </source>
</evidence>
<sequence length="335" mass="38461">YHMEEERRLFYVGMTRAKERLFLTAADYYGEGKREKKLSPFIFEALGDRLPSSELTSNVHKQLSFLDYQTVGIDEKKTDSPKIHIDYLSYSQIETFNICPLHYKLRYVLKVPTPPSASMSFGTSIHATLKDFYAKVAEGEKPTDKLIFEILTKDWVKEGYTNKKHGEDFFEKGKIYLQGYLKEGFNPKIIPAAMEQPFTVPLNLKDKSLKIGGKIDRVDVLPDGTVEIVDYKTGATIPTQKDVDSNLQLSFYALAATRIPLPPYNKKPEQVKLSLYFLDEQEKITTTRSVKDLEKAVEDIFKAKEEIEKSEFRCSGHMFCQNNCEYSLFCGAENQ</sequence>
<keyword evidence="9" id="KW-0234">DNA repair</keyword>
<evidence type="ECO:0000256" key="2">
    <source>
        <dbReference type="ARBA" id="ARBA00022741"/>
    </source>
</evidence>
<evidence type="ECO:0000259" key="10">
    <source>
        <dbReference type="Pfam" id="PF12705"/>
    </source>
</evidence>
<evidence type="ECO:0000256" key="6">
    <source>
        <dbReference type="ARBA" id="ARBA00022839"/>
    </source>
</evidence>
<keyword evidence="3" id="KW-0227">DNA damage</keyword>
<dbReference type="Gene3D" id="3.30.160.800">
    <property type="match status" value="1"/>
</dbReference>
<evidence type="ECO:0000256" key="4">
    <source>
        <dbReference type="ARBA" id="ARBA00022801"/>
    </source>
</evidence>
<dbReference type="GO" id="GO:0003677">
    <property type="term" value="F:DNA binding"/>
    <property type="evidence" value="ECO:0007669"/>
    <property type="project" value="UniProtKB-KW"/>
</dbReference>
<evidence type="ECO:0000313" key="12">
    <source>
        <dbReference type="EMBL" id="KKU10109.1"/>
    </source>
</evidence>
<evidence type="ECO:0000256" key="8">
    <source>
        <dbReference type="ARBA" id="ARBA00023125"/>
    </source>
</evidence>
<protein>
    <recommendedName>
        <fullName evidence="14">PD-(D/E)XK endonuclease-like domain-containing protein</fullName>
    </recommendedName>
</protein>
<dbReference type="InterPro" id="IPR014017">
    <property type="entry name" value="DNA_helicase_UvrD-like_C"/>
</dbReference>
<evidence type="ECO:0000256" key="9">
    <source>
        <dbReference type="ARBA" id="ARBA00023204"/>
    </source>
</evidence>
<evidence type="ECO:0000256" key="7">
    <source>
        <dbReference type="ARBA" id="ARBA00022840"/>
    </source>
</evidence>
<dbReference type="EMBL" id="LCLA01000020">
    <property type="protein sequence ID" value="KKU10109.1"/>
    <property type="molecule type" value="Genomic_DNA"/>
</dbReference>